<evidence type="ECO:0000259" key="5">
    <source>
        <dbReference type="PROSITE" id="PS01124"/>
    </source>
</evidence>
<keyword evidence="4" id="KW-1133">Transmembrane helix</keyword>
<dbReference type="InterPro" id="IPR011123">
    <property type="entry name" value="Y_Y_Y"/>
</dbReference>
<dbReference type="InterPro" id="IPR011110">
    <property type="entry name" value="Reg_prop"/>
</dbReference>
<dbReference type="Pfam" id="PF07494">
    <property type="entry name" value="Reg_prop"/>
    <property type="match status" value="4"/>
</dbReference>
<dbReference type="Gene3D" id="1.10.10.60">
    <property type="entry name" value="Homeodomain-like"/>
    <property type="match status" value="1"/>
</dbReference>
<feature type="transmembrane region" description="Helical" evidence="4">
    <location>
        <begin position="735"/>
        <end position="755"/>
    </location>
</feature>
<accession>A0ABV9KZ39</accession>
<dbReference type="SUPFAM" id="SSF46689">
    <property type="entry name" value="Homeodomain-like"/>
    <property type="match status" value="1"/>
</dbReference>
<reference evidence="7" key="1">
    <citation type="journal article" date="2019" name="Int. J. Syst. Evol. Microbiol.">
        <title>The Global Catalogue of Microorganisms (GCM) 10K type strain sequencing project: providing services to taxonomists for standard genome sequencing and annotation.</title>
        <authorList>
            <consortium name="The Broad Institute Genomics Platform"/>
            <consortium name="The Broad Institute Genome Sequencing Center for Infectious Disease"/>
            <person name="Wu L."/>
            <person name="Ma J."/>
        </authorList>
    </citation>
    <scope>NUCLEOTIDE SEQUENCE [LARGE SCALE GENOMIC DNA]</scope>
    <source>
        <strain evidence="7">CCUG 66188</strain>
    </source>
</reference>
<dbReference type="SUPFAM" id="SSF63829">
    <property type="entry name" value="Calcium-dependent phosphotriesterase"/>
    <property type="match status" value="1"/>
</dbReference>
<keyword evidence="7" id="KW-1185">Reference proteome</keyword>
<keyword evidence="2" id="KW-0805">Transcription regulation</keyword>
<evidence type="ECO:0000256" key="3">
    <source>
        <dbReference type="ARBA" id="ARBA00023163"/>
    </source>
</evidence>
<evidence type="ECO:0000256" key="4">
    <source>
        <dbReference type="SAM" id="Phobius"/>
    </source>
</evidence>
<name>A0ABV9KZ39_9BACT</name>
<dbReference type="Pfam" id="PF07495">
    <property type="entry name" value="Y_Y_Y"/>
    <property type="match status" value="1"/>
</dbReference>
<comment type="caution">
    <text evidence="6">The sequence shown here is derived from an EMBL/GenBank/DDBJ whole genome shotgun (WGS) entry which is preliminary data.</text>
</comment>
<dbReference type="PANTHER" id="PTHR43547:SF2">
    <property type="entry name" value="HYBRID SIGNAL TRANSDUCTION HISTIDINE KINASE C"/>
    <property type="match status" value="1"/>
</dbReference>
<keyword evidence="3" id="KW-0804">Transcription</keyword>
<protein>
    <submittedName>
        <fullName evidence="6">Two-component regulator propeller domain-containing protein</fullName>
    </submittedName>
</protein>
<dbReference type="InterPro" id="IPR018060">
    <property type="entry name" value="HTH_AraC"/>
</dbReference>
<dbReference type="Gene3D" id="2.60.40.10">
    <property type="entry name" value="Immunoglobulins"/>
    <property type="match status" value="1"/>
</dbReference>
<feature type="domain" description="HTH araC/xylS-type" evidence="5">
    <location>
        <begin position="793"/>
        <end position="897"/>
    </location>
</feature>
<dbReference type="SMART" id="SM00342">
    <property type="entry name" value="HTH_ARAC"/>
    <property type="match status" value="1"/>
</dbReference>
<dbReference type="EMBL" id="JBHSGN010000084">
    <property type="protein sequence ID" value="MFC4674946.1"/>
    <property type="molecule type" value="Genomic_DNA"/>
</dbReference>
<dbReference type="SUPFAM" id="SSF50998">
    <property type="entry name" value="Quinoprotein alcohol dehydrogenase-like"/>
    <property type="match status" value="1"/>
</dbReference>
<gene>
    <name evidence="6" type="ORF">ACFO6W_14680</name>
</gene>
<evidence type="ECO:0000256" key="2">
    <source>
        <dbReference type="ARBA" id="ARBA00023015"/>
    </source>
</evidence>
<evidence type="ECO:0000313" key="7">
    <source>
        <dbReference type="Proteomes" id="UP001596023"/>
    </source>
</evidence>
<dbReference type="Proteomes" id="UP001596023">
    <property type="component" value="Unassembled WGS sequence"/>
</dbReference>
<organism evidence="6 7">
    <name type="scientific">Dysgonomonas termitidis</name>
    <dbReference type="NCBI Taxonomy" id="1516126"/>
    <lineage>
        <taxon>Bacteria</taxon>
        <taxon>Pseudomonadati</taxon>
        <taxon>Bacteroidota</taxon>
        <taxon>Bacteroidia</taxon>
        <taxon>Bacteroidales</taxon>
        <taxon>Dysgonomonadaceae</taxon>
        <taxon>Dysgonomonas</taxon>
    </lineage>
</organism>
<dbReference type="PROSITE" id="PS01124">
    <property type="entry name" value="HTH_ARAC_FAMILY_2"/>
    <property type="match status" value="1"/>
</dbReference>
<evidence type="ECO:0000256" key="1">
    <source>
        <dbReference type="ARBA" id="ARBA00022553"/>
    </source>
</evidence>
<evidence type="ECO:0000313" key="6">
    <source>
        <dbReference type="EMBL" id="MFC4674946.1"/>
    </source>
</evidence>
<keyword evidence="1" id="KW-0597">Phosphoprotein</keyword>
<proteinExistence type="predicted"/>
<dbReference type="InterPro" id="IPR015943">
    <property type="entry name" value="WD40/YVTN_repeat-like_dom_sf"/>
</dbReference>
<dbReference type="Gene3D" id="2.130.10.10">
    <property type="entry name" value="YVTN repeat-like/Quinoprotein amine dehydrogenase"/>
    <property type="match status" value="2"/>
</dbReference>
<keyword evidence="4" id="KW-0812">Transmembrane</keyword>
<keyword evidence="4" id="KW-0472">Membrane</keyword>
<dbReference type="Pfam" id="PF12833">
    <property type="entry name" value="HTH_18"/>
    <property type="match status" value="1"/>
</dbReference>
<dbReference type="PANTHER" id="PTHR43547">
    <property type="entry name" value="TWO-COMPONENT HISTIDINE KINASE"/>
    <property type="match status" value="1"/>
</dbReference>
<dbReference type="InterPro" id="IPR013783">
    <property type="entry name" value="Ig-like_fold"/>
</dbReference>
<dbReference type="InterPro" id="IPR009057">
    <property type="entry name" value="Homeodomain-like_sf"/>
</dbReference>
<sequence length="905" mass="103830">MKNKLYIFFFILGYFCNIAHAIKPFRNINVDNGLSSNTINCIFKDSNKYIWLGLPNGLNRFDGVDIMSVKHFENQFIVSISEIDSVNFFVASDKELYRYNRRENTVIRYQQETDQNIKIKKILPDKRQNLLIATDKGLFVLANNKVRKIHTISSDITDITVDDNNIYWLTTTSGLIGYNVISGRLDTYYLVNNNESNNSFSSLCFSNNNIYLGSQNSIYNFDVKTKTFSKLTDLDNNYILNIYYKNNRLYVGTNGGGLKIISLTDHTVVSLTHNPSNPESISSNAIYSFLLDGNSYWIGTFVGGLNYTPSVKNTFGIYNKAGIFDSRGTNIRSMNLNENRQILGTRNGFIYFAKDKIYTFGTENTQVLKSNIILCIYPFKDKYLIGTYGGGIYLFNPDKLTVDIFKKDNIFVDNSFYSITNDNDGHIWFGTLNGLIKYDIEEDKYEVFTTLNSGLINKDIYYITADAKKRIWIGTNEGICYYEKGKIYVPKNIDLSFIKTVRYLFSDKASNIWIGSEKEGLIKVSPDIDSFEHITTSDFLPDNYVLSIIEDQEQYIWICTPKGMVRYNPQSADYRIFSLYDGIPWYIFNSAAQMTDDGTLWWGNEKGLVYLNPKNGLSKSNSDSRIIITSVYIDGKLEEVGSKTLPVSSECMKVIKLNSSQNSIGIHFSDHLYTIPQSEIYEYKLEGLDDKWQRIIGRNDLYISNLPSGSYKLLLRKAGSEEPIQSISIVKTKSYTIYVWLLIITVLIVASVLAFRMNILKSKRLKEKFIQSSSKVKYQNIKIEEDEISQIKEALLEYFEEEKPYLNSDLKLEDVANAIHQPKTKVSQVLNQYLQSNFADFTNTYRIQVFKEKAKEGLIQQYTLSALSKECGFSSRSSFFHSFKKITGQTPLEYLKEAGIKIDKP</sequence>
<dbReference type="RefSeq" id="WP_379997693.1">
    <property type="nucleotide sequence ID" value="NZ_JBHSGN010000084.1"/>
</dbReference>
<dbReference type="InterPro" id="IPR011047">
    <property type="entry name" value="Quinoprotein_ADH-like_sf"/>
</dbReference>